<proteinExistence type="predicted"/>
<dbReference type="PANTHER" id="PTHR31251:SF169">
    <property type="entry name" value="SQUAMOSA PROMOTER-BINDING-LIKE PROTEIN 8"/>
    <property type="match status" value="1"/>
</dbReference>
<feature type="region of interest" description="Disordered" evidence="4">
    <location>
        <begin position="188"/>
        <end position="218"/>
    </location>
</feature>
<feature type="region of interest" description="Disordered" evidence="4">
    <location>
        <begin position="273"/>
        <end position="314"/>
    </location>
</feature>
<name>A0AAD5H073_9CHLO</name>
<feature type="compositionally biased region" description="Low complexity" evidence="4">
    <location>
        <begin position="201"/>
        <end position="218"/>
    </location>
</feature>
<feature type="compositionally biased region" description="Polar residues" evidence="4">
    <location>
        <begin position="301"/>
        <end position="314"/>
    </location>
</feature>
<evidence type="ECO:0000256" key="3">
    <source>
        <dbReference type="ARBA" id="ARBA00022833"/>
    </source>
</evidence>
<accession>A0AAD5H073</accession>
<keyword evidence="7" id="KW-1185">Reference proteome</keyword>
<keyword evidence="3" id="KW-0862">Zinc</keyword>
<feature type="domain" description="SBP-type" evidence="5">
    <location>
        <begin position="1"/>
        <end position="49"/>
    </location>
</feature>
<feature type="compositionally biased region" description="Low complexity" evidence="4">
    <location>
        <begin position="275"/>
        <end position="300"/>
    </location>
</feature>
<dbReference type="EMBL" id="JADXDR010000107">
    <property type="protein sequence ID" value="KAI7839119.1"/>
    <property type="molecule type" value="Genomic_DNA"/>
</dbReference>
<evidence type="ECO:0000256" key="1">
    <source>
        <dbReference type="ARBA" id="ARBA00022723"/>
    </source>
</evidence>
<dbReference type="PANTHER" id="PTHR31251">
    <property type="entry name" value="SQUAMOSA PROMOTER-BINDING-LIKE PROTEIN 4"/>
    <property type="match status" value="1"/>
</dbReference>
<dbReference type="Gene3D" id="4.10.1100.10">
    <property type="entry name" value="Transcription factor, SBP-box domain"/>
    <property type="match status" value="1"/>
</dbReference>
<dbReference type="GO" id="GO:0003677">
    <property type="term" value="F:DNA binding"/>
    <property type="evidence" value="ECO:0007669"/>
    <property type="project" value="InterPro"/>
</dbReference>
<dbReference type="AlphaFoldDB" id="A0AAD5H073"/>
<keyword evidence="1" id="KW-0479">Metal-binding</keyword>
<evidence type="ECO:0000256" key="4">
    <source>
        <dbReference type="SAM" id="MobiDB-lite"/>
    </source>
</evidence>
<sequence>MTAAEVQFGGKAQRFCQQCSRLHPVDRFDGTLRSCREQLARHAERRRLLRKARKQQQAQAQQGEAAAAPPQWQPWQSDNDPAAKRQRLDPLPPFPACPPATFAALPPLPMFADLAGQIPSADSVLLSSATAFSANSLLPPFHSGPLPSVASVLMPPLPLPGSAQPPNSQPAASIETLAAAAELELKQAGQPAAEEPPGLQLPPAQFHLPQQQQQQAPQPNMFGPLQLLLQQQSLQQQVVQTLLQQAAGMAPPAAPPAPVAPQPHPFLDQLMRTMQPAQPQALPATSQALASLLQSLPVPATSNPSQQPPSTQAP</sequence>
<gene>
    <name evidence="6" type="ORF">COHA_007123</name>
</gene>
<protein>
    <recommendedName>
        <fullName evidence="5">SBP-type domain-containing protein</fullName>
    </recommendedName>
</protein>
<dbReference type="GO" id="GO:0005634">
    <property type="term" value="C:nucleus"/>
    <property type="evidence" value="ECO:0007669"/>
    <property type="project" value="InterPro"/>
</dbReference>
<dbReference type="SUPFAM" id="SSF103612">
    <property type="entry name" value="SBT domain"/>
    <property type="match status" value="1"/>
</dbReference>
<dbReference type="GO" id="GO:0008270">
    <property type="term" value="F:zinc ion binding"/>
    <property type="evidence" value="ECO:0007669"/>
    <property type="project" value="UniProtKB-KW"/>
</dbReference>
<feature type="compositionally biased region" description="Low complexity" evidence="4">
    <location>
        <begin position="55"/>
        <end position="76"/>
    </location>
</feature>
<organism evidence="6 7">
    <name type="scientific">Chlorella ohadii</name>
    <dbReference type="NCBI Taxonomy" id="2649997"/>
    <lineage>
        <taxon>Eukaryota</taxon>
        <taxon>Viridiplantae</taxon>
        <taxon>Chlorophyta</taxon>
        <taxon>core chlorophytes</taxon>
        <taxon>Trebouxiophyceae</taxon>
        <taxon>Chlorellales</taxon>
        <taxon>Chlorellaceae</taxon>
        <taxon>Chlorella clade</taxon>
        <taxon>Chlorella</taxon>
    </lineage>
</organism>
<evidence type="ECO:0000313" key="7">
    <source>
        <dbReference type="Proteomes" id="UP001205105"/>
    </source>
</evidence>
<dbReference type="PROSITE" id="PS51141">
    <property type="entry name" value="ZF_SBP"/>
    <property type="match status" value="1"/>
</dbReference>
<dbReference type="Pfam" id="PF03110">
    <property type="entry name" value="SBP"/>
    <property type="match status" value="1"/>
</dbReference>
<dbReference type="InterPro" id="IPR004333">
    <property type="entry name" value="SBP_dom"/>
</dbReference>
<evidence type="ECO:0000256" key="2">
    <source>
        <dbReference type="ARBA" id="ARBA00022771"/>
    </source>
</evidence>
<reference evidence="6" key="1">
    <citation type="submission" date="2020-11" db="EMBL/GenBank/DDBJ databases">
        <title>Chlorella ohadii genome sequencing and assembly.</title>
        <authorList>
            <person name="Murik O."/>
            <person name="Treves H."/>
            <person name="Kedem I."/>
            <person name="Shotland Y."/>
            <person name="Kaplan A."/>
        </authorList>
    </citation>
    <scope>NUCLEOTIDE SEQUENCE</scope>
    <source>
        <strain evidence="6">1</strain>
    </source>
</reference>
<feature type="region of interest" description="Disordered" evidence="4">
    <location>
        <begin position="47"/>
        <end position="93"/>
    </location>
</feature>
<dbReference type="InterPro" id="IPR044817">
    <property type="entry name" value="SBP-like"/>
</dbReference>
<evidence type="ECO:0000313" key="6">
    <source>
        <dbReference type="EMBL" id="KAI7839119.1"/>
    </source>
</evidence>
<evidence type="ECO:0000259" key="5">
    <source>
        <dbReference type="PROSITE" id="PS51141"/>
    </source>
</evidence>
<keyword evidence="2" id="KW-0863">Zinc-finger</keyword>
<comment type="caution">
    <text evidence="6">The sequence shown here is derived from an EMBL/GenBank/DDBJ whole genome shotgun (WGS) entry which is preliminary data.</text>
</comment>
<dbReference type="Proteomes" id="UP001205105">
    <property type="component" value="Unassembled WGS sequence"/>
</dbReference>
<dbReference type="InterPro" id="IPR036893">
    <property type="entry name" value="SBP_sf"/>
</dbReference>